<name>A0A5C5Z616_9BACT</name>
<dbReference type="Proteomes" id="UP000315010">
    <property type="component" value="Unassembled WGS sequence"/>
</dbReference>
<dbReference type="Gene3D" id="3.60.10.10">
    <property type="entry name" value="Endonuclease/exonuclease/phosphatase"/>
    <property type="match status" value="1"/>
</dbReference>
<evidence type="ECO:0000313" key="3">
    <source>
        <dbReference type="EMBL" id="TWT82507.1"/>
    </source>
</evidence>
<dbReference type="Pfam" id="PF03372">
    <property type="entry name" value="Exo_endo_phos"/>
    <property type="match status" value="1"/>
</dbReference>
<reference evidence="3 4" key="1">
    <citation type="submission" date="2019-02" db="EMBL/GenBank/DDBJ databases">
        <title>Deep-cultivation of Planctomycetes and their phenomic and genomic characterization uncovers novel biology.</title>
        <authorList>
            <person name="Wiegand S."/>
            <person name="Jogler M."/>
            <person name="Boedeker C."/>
            <person name="Pinto D."/>
            <person name="Vollmers J."/>
            <person name="Rivas-Marin E."/>
            <person name="Kohn T."/>
            <person name="Peeters S.H."/>
            <person name="Heuer A."/>
            <person name="Rast P."/>
            <person name="Oberbeckmann S."/>
            <person name="Bunk B."/>
            <person name="Jeske O."/>
            <person name="Meyerdierks A."/>
            <person name="Storesund J.E."/>
            <person name="Kallscheuer N."/>
            <person name="Luecker S."/>
            <person name="Lage O.M."/>
            <person name="Pohl T."/>
            <person name="Merkel B.J."/>
            <person name="Hornburger P."/>
            <person name="Mueller R.-W."/>
            <person name="Bruemmer F."/>
            <person name="Labrenz M."/>
            <person name="Spormann A.M."/>
            <person name="Op Den Camp H."/>
            <person name="Overmann J."/>
            <person name="Amann R."/>
            <person name="Jetten M.S.M."/>
            <person name="Mascher T."/>
            <person name="Medema M.H."/>
            <person name="Devos D.P."/>
            <person name="Kaster A.-K."/>
            <person name="Ovreas L."/>
            <person name="Rohde M."/>
            <person name="Galperin M.Y."/>
            <person name="Jogler C."/>
        </authorList>
    </citation>
    <scope>NUCLEOTIDE SEQUENCE [LARGE SCALE GENOMIC DNA]</scope>
    <source>
        <strain evidence="3 4">CA13</strain>
    </source>
</reference>
<gene>
    <name evidence="3" type="ORF">CA13_39700</name>
</gene>
<keyword evidence="3" id="KW-0378">Hydrolase</keyword>
<proteinExistence type="predicted"/>
<dbReference type="AlphaFoldDB" id="A0A5C5Z616"/>
<dbReference type="GO" id="GO:0004519">
    <property type="term" value="F:endonuclease activity"/>
    <property type="evidence" value="ECO:0007669"/>
    <property type="project" value="UniProtKB-KW"/>
</dbReference>
<comment type="caution">
    <text evidence="3">The sequence shown here is derived from an EMBL/GenBank/DDBJ whole genome shotgun (WGS) entry which is preliminary data.</text>
</comment>
<organism evidence="3 4">
    <name type="scientific">Novipirellula herctigrandis</name>
    <dbReference type="NCBI Taxonomy" id="2527986"/>
    <lineage>
        <taxon>Bacteria</taxon>
        <taxon>Pseudomonadati</taxon>
        <taxon>Planctomycetota</taxon>
        <taxon>Planctomycetia</taxon>
        <taxon>Pirellulales</taxon>
        <taxon>Pirellulaceae</taxon>
        <taxon>Novipirellula</taxon>
    </lineage>
</organism>
<dbReference type="EMBL" id="SJPJ01000001">
    <property type="protein sequence ID" value="TWT82507.1"/>
    <property type="molecule type" value="Genomic_DNA"/>
</dbReference>
<keyword evidence="1" id="KW-0732">Signal</keyword>
<dbReference type="PANTHER" id="PTHR42834:SF1">
    <property type="entry name" value="ENDONUCLEASE_EXONUCLEASE_PHOSPHATASE FAMILY PROTEIN (AFU_ORTHOLOGUE AFUA_3G09210)"/>
    <property type="match status" value="1"/>
</dbReference>
<feature type="chain" id="PRO_5022936471" evidence="1">
    <location>
        <begin position="19"/>
        <end position="343"/>
    </location>
</feature>
<keyword evidence="3" id="KW-0269">Exonuclease</keyword>
<keyword evidence="3" id="KW-0255">Endonuclease</keyword>
<dbReference type="InterPro" id="IPR005135">
    <property type="entry name" value="Endo/exonuclease/phosphatase"/>
</dbReference>
<dbReference type="SUPFAM" id="SSF56219">
    <property type="entry name" value="DNase I-like"/>
    <property type="match status" value="1"/>
</dbReference>
<dbReference type="RefSeq" id="WP_146399036.1">
    <property type="nucleotide sequence ID" value="NZ_SJPJ01000001.1"/>
</dbReference>
<dbReference type="OrthoDB" id="238888at2"/>
<sequence precursor="true">MFHPIKIFLPICSAFLMASGIPFDPVSVAQDNLTVMTWNLEWFYDEESGDNYSKLAREKSAPDRKAWDWKRDAVAASLAKAKPTIVAVQEVENRRVLWYLTRSLEREHSLAYEELCIEGQDHFTEQDVGFLYRQPADLLLQTQFDRSEASVANDRYYNVTKHLMAVFHFPVGDRFERVTLMNVHLRSREEGTPIRIRQARLLHQWIGAAIERGENVILLGDLNTEERSGSKRTTSDVAIASGSETSTDADDLIDLNNFLPADKRQTHLVKGKQFDRILVSRSLVTDDPSKADLVFKGIKVLPSLNVKGAVDLPEQHWEHYWEIPPSQRDISDHLPVLATFEVK</sequence>
<accession>A0A5C5Z616</accession>
<evidence type="ECO:0000259" key="2">
    <source>
        <dbReference type="Pfam" id="PF03372"/>
    </source>
</evidence>
<evidence type="ECO:0000256" key="1">
    <source>
        <dbReference type="SAM" id="SignalP"/>
    </source>
</evidence>
<dbReference type="PANTHER" id="PTHR42834">
    <property type="entry name" value="ENDONUCLEASE/EXONUCLEASE/PHOSPHATASE FAMILY PROTEIN (AFU_ORTHOLOGUE AFUA_3G09210)"/>
    <property type="match status" value="1"/>
</dbReference>
<dbReference type="InterPro" id="IPR036691">
    <property type="entry name" value="Endo/exonu/phosph_ase_sf"/>
</dbReference>
<feature type="domain" description="Endonuclease/exonuclease/phosphatase" evidence="2">
    <location>
        <begin position="36"/>
        <end position="286"/>
    </location>
</feature>
<feature type="signal peptide" evidence="1">
    <location>
        <begin position="1"/>
        <end position="18"/>
    </location>
</feature>
<keyword evidence="3" id="KW-0540">Nuclease</keyword>
<evidence type="ECO:0000313" key="4">
    <source>
        <dbReference type="Proteomes" id="UP000315010"/>
    </source>
</evidence>
<keyword evidence="4" id="KW-1185">Reference proteome</keyword>
<protein>
    <submittedName>
        <fullName evidence="3">Endonuclease/Exonuclease/phosphatase family protein</fullName>
    </submittedName>
</protein>
<dbReference type="GO" id="GO:0004527">
    <property type="term" value="F:exonuclease activity"/>
    <property type="evidence" value="ECO:0007669"/>
    <property type="project" value="UniProtKB-KW"/>
</dbReference>